<keyword evidence="1 7" id="KW-0690">Ribosome biogenesis</keyword>
<dbReference type="GeneID" id="101890517"/>
<evidence type="ECO:0000256" key="5">
    <source>
        <dbReference type="ARBA" id="ARBA00023242"/>
    </source>
</evidence>
<dbReference type="eggNOG" id="KOG0650">
    <property type="taxonomic scope" value="Eukaryota"/>
</dbReference>
<evidence type="ECO:0000313" key="13">
    <source>
        <dbReference type="RefSeq" id="XP_005174784.1"/>
    </source>
</evidence>
<dbReference type="InterPro" id="IPR036322">
    <property type="entry name" value="WD40_repeat_dom_sf"/>
</dbReference>
<reference evidence="11" key="1">
    <citation type="submission" date="2020-05" db="UniProtKB">
        <authorList>
            <consortium name="EnsemblMetazoa"/>
        </authorList>
    </citation>
    <scope>IDENTIFICATION</scope>
    <source>
        <strain evidence="11">Aabys</strain>
    </source>
</reference>
<keyword evidence="3 8" id="KW-0853">WD repeat</keyword>
<sequence length="843" mass="97208">MAKKSNKRKATEEKKEIVVKSKEEFSDEAEDSSANEEEDLLQKVNEVDGDSTDDEGIEQNYHSDDSVLEFESDDEGNFTGIKGKEAGEGEEDDEDVEGDSDEEDSIDEADIEDISGEEEEEEDADDEENEAEQEDSEDEVENLKEKAKDNGDEQVVKKKEKKPKTLNSNQANPAKALEDFNNELNKGDKNKKGIKTQNNSTKQYNEYENSDTSDEEDIRNTVGNIPMHWYDEYKHIGYDWDAKKIIKPPKGDQIDDFLRKIEDPNFWRTVKDPQTGQEVVLTDADIELIKRINSARIPNPEHNEYEPWIEWFTSEVEKMPIKNVPDHKRSFLPSVSEKKKIGRMVHALKMGWMKTMEEVEKEKQAKRGPKFYMLWETDTSREQMRRIHDPVSAPKRDLPGHAESYNPPPEYLFDEKEQKEWLKLKDEPHKRKLHFMPQKYRSLREVPAYPRYLRERFLRCLDLYLCPRTRRVKLNIDAEYLIPKLPSPKDLQPFPTVESLIYKGHTDLVRSVSVEPKGEYMVSGSDDKTVKIWEIATGRCIRTIETDDVVRCVAWCPNAKLSIIAVASGNRLLLINPKVGDKMLVKKTDDLLAEAPQIDSLESERIKTAVQWATADAAEQEKGVRLVITHFKPIRQVTWHGRGDYIASVMPEGANRSAIIHQLSKRRSQIPFAKSKGLIQCVLFHPIKPCLFVATQHNVRIYDLVKQELIKKLLTNSKWISGMSIHPKGDNLLVSTYDKKILWFDLDLSTKPYQTMRLHKNAVRSVAFHLRYPLFASASDDQSVIVSHGMVYNDLLQNPLIVPLKKLQTHDKVEEFGVLDVCWHPVQPWVFSTGADQTIRLYT</sequence>
<dbReference type="HAMAP" id="MF_03027">
    <property type="entry name" value="BOP1"/>
    <property type="match status" value="1"/>
</dbReference>
<evidence type="ECO:0000256" key="7">
    <source>
        <dbReference type="HAMAP-Rule" id="MF_03027"/>
    </source>
</evidence>
<dbReference type="GO" id="GO:0043021">
    <property type="term" value="F:ribonucleoprotein complex binding"/>
    <property type="evidence" value="ECO:0007669"/>
    <property type="project" value="UniProtKB-UniRule"/>
</dbReference>
<dbReference type="SUPFAM" id="SSF50978">
    <property type="entry name" value="WD40 repeat-like"/>
    <property type="match status" value="1"/>
</dbReference>
<dbReference type="InterPro" id="IPR012953">
    <property type="entry name" value="BOP1_N_dom"/>
</dbReference>
<feature type="compositionally biased region" description="Acidic residues" evidence="9">
    <location>
        <begin position="47"/>
        <end position="57"/>
    </location>
</feature>
<dbReference type="GO" id="GO:0070545">
    <property type="term" value="C:PeBoW complex"/>
    <property type="evidence" value="ECO:0007669"/>
    <property type="project" value="TreeGrafter"/>
</dbReference>
<keyword evidence="12" id="KW-1185">Reference proteome</keyword>
<dbReference type="RefSeq" id="XP_005174784.1">
    <property type="nucleotide sequence ID" value="XM_005174727.3"/>
</dbReference>
<feature type="domain" description="BOP1 N-terminal" evidence="10">
    <location>
        <begin position="230"/>
        <end position="495"/>
    </location>
</feature>
<dbReference type="InterPro" id="IPR019775">
    <property type="entry name" value="WD40_repeat_CS"/>
</dbReference>
<feature type="compositionally biased region" description="Acidic residues" evidence="9">
    <location>
        <begin position="25"/>
        <end position="39"/>
    </location>
</feature>
<accession>A0A1I8N5B9</accession>
<dbReference type="Pfam" id="PF08145">
    <property type="entry name" value="BOP1NT"/>
    <property type="match status" value="1"/>
</dbReference>
<comment type="function">
    <text evidence="6">Component of the PeBoW complex, which is required for maturation of 28S and 5.8S ribosomal RNAs and formation of the 60S ribosome.</text>
</comment>
<keyword evidence="5 7" id="KW-0539">Nucleus</keyword>
<dbReference type="AlphaFoldDB" id="A0A1I8N5B9"/>
<dbReference type="GO" id="GO:0000463">
    <property type="term" value="P:maturation of LSU-rRNA from tricistronic rRNA transcript (SSU-rRNA, 5.8S rRNA, LSU-rRNA)"/>
    <property type="evidence" value="ECO:0007669"/>
    <property type="project" value="UniProtKB-UniRule"/>
</dbReference>
<dbReference type="GO" id="GO:0030687">
    <property type="term" value="C:preribosome, large subunit precursor"/>
    <property type="evidence" value="ECO:0007669"/>
    <property type="project" value="UniProtKB-UniRule"/>
</dbReference>
<name>A0A1I8N5B9_MUSDO</name>
<evidence type="ECO:0000256" key="3">
    <source>
        <dbReference type="ARBA" id="ARBA00022574"/>
    </source>
</evidence>
<dbReference type="GO" id="GO:0005654">
    <property type="term" value="C:nucleoplasm"/>
    <property type="evidence" value="ECO:0007669"/>
    <property type="project" value="UniProtKB-SubCell"/>
</dbReference>
<organism evidence="11">
    <name type="scientific">Musca domestica</name>
    <name type="common">House fly</name>
    <dbReference type="NCBI Taxonomy" id="7370"/>
    <lineage>
        <taxon>Eukaryota</taxon>
        <taxon>Metazoa</taxon>
        <taxon>Ecdysozoa</taxon>
        <taxon>Arthropoda</taxon>
        <taxon>Hexapoda</taxon>
        <taxon>Insecta</taxon>
        <taxon>Pterygota</taxon>
        <taxon>Neoptera</taxon>
        <taxon>Endopterygota</taxon>
        <taxon>Diptera</taxon>
        <taxon>Brachycera</taxon>
        <taxon>Muscomorpha</taxon>
        <taxon>Muscoidea</taxon>
        <taxon>Muscidae</taxon>
        <taxon>Musca</taxon>
    </lineage>
</organism>
<dbReference type="PANTHER" id="PTHR17605:SF0">
    <property type="entry name" value="RIBOSOME BIOGENESIS PROTEIN BOP1"/>
    <property type="match status" value="1"/>
</dbReference>
<dbReference type="GO" id="GO:0000466">
    <property type="term" value="P:maturation of 5.8S rRNA from tricistronic rRNA transcript (SSU-rRNA, 5.8S rRNA, LSU-rRNA)"/>
    <property type="evidence" value="ECO:0007669"/>
    <property type="project" value="UniProtKB-UniRule"/>
</dbReference>
<evidence type="ECO:0000256" key="6">
    <source>
        <dbReference type="ARBA" id="ARBA00055102"/>
    </source>
</evidence>
<dbReference type="InterPro" id="IPR001680">
    <property type="entry name" value="WD40_rpt"/>
</dbReference>
<dbReference type="KEGG" id="mde:101890517"/>
<keyword evidence="2 7" id="KW-0698">rRNA processing</keyword>
<evidence type="ECO:0000256" key="4">
    <source>
        <dbReference type="ARBA" id="ARBA00022737"/>
    </source>
</evidence>
<protein>
    <recommendedName>
        <fullName evidence="7">Ribosome biogenesis protein BOP1 homolog</fullName>
    </recommendedName>
</protein>
<dbReference type="STRING" id="7370.A0A1I8N5B9"/>
<evidence type="ECO:0000313" key="12">
    <source>
        <dbReference type="Proteomes" id="UP001652621"/>
    </source>
</evidence>
<evidence type="ECO:0000256" key="9">
    <source>
        <dbReference type="SAM" id="MobiDB-lite"/>
    </source>
</evidence>
<feature type="compositionally biased region" description="Acidic residues" evidence="9">
    <location>
        <begin position="208"/>
        <end position="217"/>
    </location>
</feature>
<evidence type="ECO:0000259" key="10">
    <source>
        <dbReference type="SMART" id="SM01035"/>
    </source>
</evidence>
<evidence type="ECO:0000256" key="2">
    <source>
        <dbReference type="ARBA" id="ARBA00022552"/>
    </source>
</evidence>
<dbReference type="Gene3D" id="2.130.10.10">
    <property type="entry name" value="YVTN repeat-like/Quinoprotein amine dehydrogenase"/>
    <property type="match status" value="1"/>
</dbReference>
<proteinExistence type="inferred from homology"/>
<dbReference type="OrthoDB" id="5571054at2759"/>
<dbReference type="SMART" id="SM01035">
    <property type="entry name" value="BOP1NT"/>
    <property type="match status" value="1"/>
</dbReference>
<evidence type="ECO:0000256" key="1">
    <source>
        <dbReference type="ARBA" id="ARBA00022517"/>
    </source>
</evidence>
<dbReference type="FunFam" id="2.130.10.10:FF:000061">
    <property type="entry name" value="Ribosome biogenesis protein BOP1 homolog"/>
    <property type="match status" value="1"/>
</dbReference>
<feature type="compositionally biased region" description="Polar residues" evidence="9">
    <location>
        <begin position="195"/>
        <end position="207"/>
    </location>
</feature>
<dbReference type="PROSITE" id="PS50294">
    <property type="entry name" value="WD_REPEATS_REGION"/>
    <property type="match status" value="1"/>
</dbReference>
<comment type="subcellular location">
    <subcellularLocation>
        <location evidence="7">Nucleus</location>
        <location evidence="7">Nucleolus</location>
    </subcellularLocation>
    <subcellularLocation>
        <location evidence="7">Nucleus</location>
        <location evidence="7">Nucleoplasm</location>
    </subcellularLocation>
</comment>
<dbReference type="CDD" id="cd00200">
    <property type="entry name" value="WD40"/>
    <property type="match status" value="1"/>
</dbReference>
<gene>
    <name evidence="11" type="primary">101890517</name>
    <name evidence="13" type="synonym">LOC101890517</name>
</gene>
<feature type="compositionally biased region" description="Acidic residues" evidence="9">
    <location>
        <begin position="88"/>
        <end position="140"/>
    </location>
</feature>
<feature type="region of interest" description="Disordered" evidence="9">
    <location>
        <begin position="1"/>
        <end position="218"/>
    </location>
</feature>
<dbReference type="EnsemblMetazoa" id="MDOA011700-RA">
    <property type="protein sequence ID" value="MDOA011700-PA"/>
    <property type="gene ID" value="MDOA011700"/>
</dbReference>
<dbReference type="VEuPathDB" id="VectorBase:MDOMA2_009251"/>
<comment type="function">
    <text evidence="7">Required for maturation of ribosomal RNAs and formation of the large ribosomal subunit.</text>
</comment>
<dbReference type="Proteomes" id="UP001652621">
    <property type="component" value="Unplaced"/>
</dbReference>
<feature type="repeat" description="WD" evidence="8">
    <location>
        <begin position="502"/>
        <end position="543"/>
    </location>
</feature>
<dbReference type="VEuPathDB" id="VectorBase:MDOA011700"/>
<dbReference type="InterPro" id="IPR015943">
    <property type="entry name" value="WD40/YVTN_repeat-like_dom_sf"/>
</dbReference>
<dbReference type="PROSITE" id="PS50082">
    <property type="entry name" value="WD_REPEATS_2"/>
    <property type="match status" value="1"/>
</dbReference>
<dbReference type="PANTHER" id="PTHR17605">
    <property type="entry name" value="RIBOSOME BIOGENESIS PROTEIN BOP1 BLOCK OF PROLIFERATION 1 PROTEIN"/>
    <property type="match status" value="1"/>
</dbReference>
<dbReference type="SMART" id="SM00320">
    <property type="entry name" value="WD40"/>
    <property type="match status" value="7"/>
</dbReference>
<dbReference type="Pfam" id="PF00400">
    <property type="entry name" value="WD40"/>
    <property type="match status" value="3"/>
</dbReference>
<comment type="similarity">
    <text evidence="7">Belongs to the WD repeat BOP1/ERB1 family.</text>
</comment>
<dbReference type="PROSITE" id="PS00678">
    <property type="entry name" value="WD_REPEATS_1"/>
    <property type="match status" value="1"/>
</dbReference>
<feature type="compositionally biased region" description="Acidic residues" evidence="9">
    <location>
        <begin position="66"/>
        <end position="76"/>
    </location>
</feature>
<dbReference type="InterPro" id="IPR028598">
    <property type="entry name" value="BOP1/Erb1"/>
</dbReference>
<keyword evidence="4" id="KW-0677">Repeat</keyword>
<evidence type="ECO:0000256" key="8">
    <source>
        <dbReference type="PROSITE-ProRule" id="PRU00221"/>
    </source>
</evidence>
<evidence type="ECO:0000313" key="11">
    <source>
        <dbReference type="EnsemblMetazoa" id="MDOA011700-PA"/>
    </source>
</evidence>
<feature type="compositionally biased region" description="Basic and acidic residues" evidence="9">
    <location>
        <begin position="141"/>
        <end position="157"/>
    </location>
</feature>
<feature type="compositionally biased region" description="Basic and acidic residues" evidence="9">
    <location>
        <begin position="9"/>
        <end position="24"/>
    </location>
</feature>
<reference evidence="13" key="2">
    <citation type="submission" date="2025-04" db="UniProtKB">
        <authorList>
            <consortium name="RefSeq"/>
        </authorList>
    </citation>
    <scope>IDENTIFICATION</scope>
    <source>
        <strain evidence="13">Aabys</strain>
    </source>
</reference>